<dbReference type="AlphaFoldDB" id="A0A840S975"/>
<proteinExistence type="predicted"/>
<evidence type="ECO:0000313" key="3">
    <source>
        <dbReference type="EMBL" id="MBB5218227.1"/>
    </source>
</evidence>
<dbReference type="InterPro" id="IPR001623">
    <property type="entry name" value="DnaJ_domain"/>
</dbReference>
<reference evidence="3 4" key="1">
    <citation type="submission" date="2020-08" db="EMBL/GenBank/DDBJ databases">
        <title>Genomic Encyclopedia of Type Strains, Phase IV (KMG-IV): sequencing the most valuable type-strain genomes for metagenomic binning, comparative biology and taxonomic classification.</title>
        <authorList>
            <person name="Goeker M."/>
        </authorList>
    </citation>
    <scope>NUCLEOTIDE SEQUENCE [LARGE SCALE GENOMIC DNA]</scope>
    <source>
        <strain evidence="3 4">DSM 103679</strain>
    </source>
</reference>
<dbReference type="Gene3D" id="1.10.287.110">
    <property type="entry name" value="DnaJ domain"/>
    <property type="match status" value="1"/>
</dbReference>
<protein>
    <recommendedName>
        <fullName evidence="2">J domain-containing protein</fullName>
    </recommendedName>
</protein>
<accession>A0A840S975</accession>
<gene>
    <name evidence="3" type="ORF">HNP77_000571</name>
</gene>
<dbReference type="SUPFAM" id="SSF46565">
    <property type="entry name" value="Chaperone J-domain"/>
    <property type="match status" value="1"/>
</dbReference>
<name>A0A840S975_9SPIR</name>
<dbReference type="PROSITE" id="PS50076">
    <property type="entry name" value="DNAJ_2"/>
    <property type="match status" value="1"/>
</dbReference>
<feature type="region of interest" description="Disordered" evidence="1">
    <location>
        <begin position="17"/>
        <end position="66"/>
    </location>
</feature>
<comment type="caution">
    <text evidence="3">The sequence shown here is derived from an EMBL/GenBank/DDBJ whole genome shotgun (WGS) entry which is preliminary data.</text>
</comment>
<dbReference type="PRINTS" id="PR00625">
    <property type="entry name" value="JDOMAIN"/>
</dbReference>
<dbReference type="InterPro" id="IPR036869">
    <property type="entry name" value="J_dom_sf"/>
</dbReference>
<evidence type="ECO:0000256" key="1">
    <source>
        <dbReference type="SAM" id="MobiDB-lite"/>
    </source>
</evidence>
<keyword evidence="4" id="KW-1185">Reference proteome</keyword>
<organism evidence="3 4">
    <name type="scientific">Treponema rectale</name>
    <dbReference type="NCBI Taxonomy" id="744512"/>
    <lineage>
        <taxon>Bacteria</taxon>
        <taxon>Pseudomonadati</taxon>
        <taxon>Spirochaetota</taxon>
        <taxon>Spirochaetia</taxon>
        <taxon>Spirochaetales</taxon>
        <taxon>Treponemataceae</taxon>
        <taxon>Treponema</taxon>
    </lineage>
</organism>
<feature type="compositionally biased region" description="Basic and acidic residues" evidence="1">
    <location>
        <begin position="17"/>
        <end position="35"/>
    </location>
</feature>
<dbReference type="Proteomes" id="UP000578697">
    <property type="component" value="Unassembled WGS sequence"/>
</dbReference>
<feature type="compositionally biased region" description="Polar residues" evidence="1">
    <location>
        <begin position="36"/>
        <end position="48"/>
    </location>
</feature>
<feature type="domain" description="J" evidence="2">
    <location>
        <begin position="83"/>
        <end position="149"/>
    </location>
</feature>
<sequence>METMYDRLGELLNETLKDGYVKSSEPQKETERFTETETQASSLKNKNGFTWPKGKKKKSSSFEKKSVESKKKVKKIFSAEAERALRLFSLDGNYTEEELKKAYKEKLNVFHPDKNKKLPIVQKVAAEKTRQVVEAFRLLSDLLNESSLK</sequence>
<dbReference type="Pfam" id="PF00226">
    <property type="entry name" value="DnaJ"/>
    <property type="match status" value="1"/>
</dbReference>
<dbReference type="CDD" id="cd06257">
    <property type="entry name" value="DnaJ"/>
    <property type="match status" value="1"/>
</dbReference>
<evidence type="ECO:0000259" key="2">
    <source>
        <dbReference type="PROSITE" id="PS50076"/>
    </source>
</evidence>
<dbReference type="EMBL" id="JACHFR010000001">
    <property type="protein sequence ID" value="MBB5218227.1"/>
    <property type="molecule type" value="Genomic_DNA"/>
</dbReference>
<evidence type="ECO:0000313" key="4">
    <source>
        <dbReference type="Proteomes" id="UP000578697"/>
    </source>
</evidence>
<dbReference type="SMART" id="SM00271">
    <property type="entry name" value="DnaJ"/>
    <property type="match status" value="1"/>
</dbReference>